<comment type="subunit">
    <text evidence="2 7">Heterodimer of SbcC and SbcD.</text>
</comment>
<proteinExistence type="inferred from homology"/>
<dbReference type="Proteomes" id="UP001529338">
    <property type="component" value="Unassembled WGS sequence"/>
</dbReference>
<evidence type="ECO:0000259" key="8">
    <source>
        <dbReference type="Pfam" id="PF00149"/>
    </source>
</evidence>
<dbReference type="CDD" id="cd00840">
    <property type="entry name" value="MPP_Mre11_N"/>
    <property type="match status" value="1"/>
</dbReference>
<dbReference type="GO" id="GO:0004527">
    <property type="term" value="F:exonuclease activity"/>
    <property type="evidence" value="ECO:0007669"/>
    <property type="project" value="UniProtKB-KW"/>
</dbReference>
<feature type="domain" description="Calcineurin-like phosphoesterase" evidence="8">
    <location>
        <begin position="1"/>
        <end position="91"/>
    </location>
</feature>
<dbReference type="NCBIfam" id="TIGR00619">
    <property type="entry name" value="sbcd"/>
    <property type="match status" value="1"/>
</dbReference>
<dbReference type="RefSeq" id="WP_289454938.1">
    <property type="nucleotide sequence ID" value="NZ_JAUCGQ010000001.1"/>
</dbReference>
<evidence type="ECO:0000256" key="6">
    <source>
        <dbReference type="ARBA" id="ARBA00022839"/>
    </source>
</evidence>
<evidence type="ECO:0000313" key="10">
    <source>
        <dbReference type="EMBL" id="MDM7855132.1"/>
    </source>
</evidence>
<name>A0ABT7SG18_9CELL</name>
<keyword evidence="6 7" id="KW-0269">Exonuclease</keyword>
<dbReference type="Pfam" id="PF00149">
    <property type="entry name" value="Metallophos"/>
    <property type="match status" value="1"/>
</dbReference>
<evidence type="ECO:0000256" key="7">
    <source>
        <dbReference type="RuleBase" id="RU363069"/>
    </source>
</evidence>
<reference evidence="10 11" key="1">
    <citation type="submission" date="2023-06" db="EMBL/GenBank/DDBJ databases">
        <title>Cellulomonas sp. MW4 Whole genome sequence.</title>
        <authorList>
            <person name="Park S."/>
        </authorList>
    </citation>
    <scope>NUCLEOTIDE SEQUENCE [LARGE SCALE GENOMIC DNA]</scope>
    <source>
        <strain evidence="10 11">MW4</strain>
    </source>
</reference>
<dbReference type="Pfam" id="PF12320">
    <property type="entry name" value="SbcD_C"/>
    <property type="match status" value="1"/>
</dbReference>
<comment type="function">
    <text evidence="7">SbcCD cleaves DNA hairpin structures. These structures can inhibit DNA replication and are intermediates in certain DNA recombination reactions. The complex acts as a 3'-&gt;5' double strand exonuclease that can open hairpins. It also has a 5' single-strand endonuclease activity.</text>
</comment>
<evidence type="ECO:0000256" key="1">
    <source>
        <dbReference type="ARBA" id="ARBA00010555"/>
    </source>
</evidence>
<keyword evidence="7" id="KW-0255">Endonuclease</keyword>
<dbReference type="EMBL" id="JAUCGQ010000001">
    <property type="protein sequence ID" value="MDM7855132.1"/>
    <property type="molecule type" value="Genomic_DNA"/>
</dbReference>
<comment type="similarity">
    <text evidence="1 7">Belongs to the SbcD family.</text>
</comment>
<dbReference type="InterPro" id="IPR029052">
    <property type="entry name" value="Metallo-depent_PP-like"/>
</dbReference>
<dbReference type="InterPro" id="IPR004593">
    <property type="entry name" value="SbcD"/>
</dbReference>
<dbReference type="PANTHER" id="PTHR30337:SF0">
    <property type="entry name" value="NUCLEASE SBCCD SUBUNIT D"/>
    <property type="match status" value="1"/>
</dbReference>
<dbReference type="InterPro" id="IPR004843">
    <property type="entry name" value="Calcineurin-like_PHP"/>
</dbReference>
<comment type="caution">
    <text evidence="10">The sequence shown here is derived from an EMBL/GenBank/DDBJ whole genome shotgun (WGS) entry which is preliminary data.</text>
</comment>
<evidence type="ECO:0000256" key="2">
    <source>
        <dbReference type="ARBA" id="ARBA00011322"/>
    </source>
</evidence>
<evidence type="ECO:0000256" key="5">
    <source>
        <dbReference type="ARBA" id="ARBA00022801"/>
    </source>
</evidence>
<feature type="domain" description="Nuclease SbcCD subunit D C-terminal" evidence="9">
    <location>
        <begin position="265"/>
        <end position="348"/>
    </location>
</feature>
<keyword evidence="4 7" id="KW-0540">Nuclease</keyword>
<keyword evidence="7" id="KW-0235">DNA replication</keyword>
<evidence type="ECO:0000313" key="11">
    <source>
        <dbReference type="Proteomes" id="UP001529338"/>
    </source>
</evidence>
<gene>
    <name evidence="7" type="primary">sbcD</name>
    <name evidence="10" type="ORF">QRT04_09330</name>
</gene>
<dbReference type="Gene3D" id="3.60.21.10">
    <property type="match status" value="1"/>
</dbReference>
<keyword evidence="5 7" id="KW-0378">Hydrolase</keyword>
<evidence type="ECO:0000259" key="9">
    <source>
        <dbReference type="Pfam" id="PF12320"/>
    </source>
</evidence>
<evidence type="ECO:0000256" key="3">
    <source>
        <dbReference type="ARBA" id="ARBA00013365"/>
    </source>
</evidence>
<dbReference type="InterPro" id="IPR026843">
    <property type="entry name" value="SbcD_C"/>
</dbReference>
<dbReference type="SUPFAM" id="SSF56300">
    <property type="entry name" value="Metallo-dependent phosphatases"/>
    <property type="match status" value="1"/>
</dbReference>
<organism evidence="10 11">
    <name type="scientific">Cellulomonas alba</name>
    <dbReference type="NCBI Taxonomy" id="3053467"/>
    <lineage>
        <taxon>Bacteria</taxon>
        <taxon>Bacillati</taxon>
        <taxon>Actinomycetota</taxon>
        <taxon>Actinomycetes</taxon>
        <taxon>Micrococcales</taxon>
        <taxon>Cellulomonadaceae</taxon>
        <taxon>Cellulomonas</taxon>
    </lineage>
</organism>
<evidence type="ECO:0000256" key="4">
    <source>
        <dbReference type="ARBA" id="ARBA00022722"/>
    </source>
</evidence>
<keyword evidence="7" id="KW-0233">DNA recombination</keyword>
<sequence length="378" mass="40250">MRFLHTSDWHLGRSLHGVDLLDHQAAYLDHLVGLARDERVDAVVVAGDVYDRAIPPVEAVTLLSETLARLTEHTAVVLTSGNHDSATRLGFGAPLMRERVRLRTRVAELDSPVLLGDVAVYGLPYLDPDAVRAELGGDEPLARSHEAVMTAAMGRVRADAARRGVRSVVAAHAFVVGGEASESERDIRVGGVDHVPAGVFAGTDYVALGHLHGPQGLTGPAGTVLRYSGSPLAYSFSEQHHAKSTVVVELGAKGVTTRLEPAPVPRRLADVTGDLEALLGATGEPHVDHWVRVTVTDPDRPADLFARVRARFPHALVVQHRPPVAEAAARAAHVSAAADPVEVSAQFVRHVTGRAPSAEELAVLRRAYEDVAAAERSA</sequence>
<dbReference type="InterPro" id="IPR041796">
    <property type="entry name" value="Mre11_N"/>
</dbReference>
<dbReference type="InterPro" id="IPR050535">
    <property type="entry name" value="DNA_Repair-Maintenance_Comp"/>
</dbReference>
<protein>
    <recommendedName>
        <fullName evidence="3 7">Nuclease SbcCD subunit D</fullName>
    </recommendedName>
</protein>
<dbReference type="PANTHER" id="PTHR30337">
    <property type="entry name" value="COMPONENT OF ATP-DEPENDENT DSDNA EXONUCLEASE"/>
    <property type="match status" value="1"/>
</dbReference>
<keyword evidence="11" id="KW-1185">Reference proteome</keyword>
<accession>A0ABT7SG18</accession>